<evidence type="ECO:0000259" key="5">
    <source>
        <dbReference type="Pfam" id="PF13793"/>
    </source>
</evidence>
<evidence type="ECO:0000256" key="4">
    <source>
        <dbReference type="SAM" id="MobiDB-lite"/>
    </source>
</evidence>
<keyword evidence="7" id="KW-1185">Reference proteome</keyword>
<dbReference type="GO" id="GO:0006015">
    <property type="term" value="P:5-phosphoribose 1-diphosphate biosynthetic process"/>
    <property type="evidence" value="ECO:0007669"/>
    <property type="project" value="TreeGrafter"/>
</dbReference>
<dbReference type="GO" id="GO:0005737">
    <property type="term" value="C:cytoplasm"/>
    <property type="evidence" value="ECO:0007669"/>
    <property type="project" value="TreeGrafter"/>
</dbReference>
<dbReference type="SMART" id="SM01400">
    <property type="entry name" value="Pribosyltran_N"/>
    <property type="match status" value="1"/>
</dbReference>
<dbReference type="GO" id="GO:0006164">
    <property type="term" value="P:purine nucleotide biosynthetic process"/>
    <property type="evidence" value="ECO:0007669"/>
    <property type="project" value="TreeGrafter"/>
</dbReference>
<dbReference type="FunFam" id="3.40.50.2020:FF:000030">
    <property type="entry name" value="Ribose-phosphate pyrophosphokinase II"/>
    <property type="match status" value="1"/>
</dbReference>
<dbReference type="CDD" id="cd06223">
    <property type="entry name" value="PRTases_typeI"/>
    <property type="match status" value="1"/>
</dbReference>
<accession>A0AAJ0C1D2</accession>
<dbReference type="GO" id="GO:0000287">
    <property type="term" value="F:magnesium ion binding"/>
    <property type="evidence" value="ECO:0007669"/>
    <property type="project" value="InterPro"/>
</dbReference>
<dbReference type="FunFam" id="3.40.50.2020:FF:000014">
    <property type="entry name" value="Ribose-phosphate pyrophosphokinase 1"/>
    <property type="match status" value="1"/>
</dbReference>
<comment type="caution">
    <text evidence="6">The sequence shown here is derived from an EMBL/GenBank/DDBJ whole genome shotgun (WGS) entry which is preliminary data.</text>
</comment>
<dbReference type="Pfam" id="PF14572">
    <property type="entry name" value="Pribosyl_synth"/>
    <property type="match status" value="1"/>
</dbReference>
<feature type="region of interest" description="Disordered" evidence="4">
    <location>
        <begin position="103"/>
        <end position="137"/>
    </location>
</feature>
<proteinExistence type="inferred from homology"/>
<dbReference type="Proteomes" id="UP001244011">
    <property type="component" value="Unassembled WGS sequence"/>
</dbReference>
<feature type="domain" description="Ribose-phosphate pyrophosphokinase N-terminal" evidence="5">
    <location>
        <begin position="6"/>
        <end position="101"/>
    </location>
</feature>
<evidence type="ECO:0000313" key="6">
    <source>
        <dbReference type="EMBL" id="KAK1767732.1"/>
    </source>
</evidence>
<dbReference type="GO" id="GO:0004749">
    <property type="term" value="F:ribose phosphate diphosphokinase activity"/>
    <property type="evidence" value="ECO:0007669"/>
    <property type="project" value="TreeGrafter"/>
</dbReference>
<feature type="compositionally biased region" description="Polar residues" evidence="4">
    <location>
        <begin position="156"/>
        <end position="171"/>
    </location>
</feature>
<dbReference type="Gene3D" id="3.40.50.2020">
    <property type="match status" value="3"/>
</dbReference>
<dbReference type="GeneID" id="85313583"/>
<dbReference type="SUPFAM" id="SSF53271">
    <property type="entry name" value="PRTase-like"/>
    <property type="match status" value="2"/>
</dbReference>
<dbReference type="GO" id="GO:0002189">
    <property type="term" value="C:ribose phosphate diphosphokinase complex"/>
    <property type="evidence" value="ECO:0007669"/>
    <property type="project" value="TreeGrafter"/>
</dbReference>
<gene>
    <name evidence="6" type="ORF">QBC33DRAFT_56454</name>
</gene>
<dbReference type="InterPro" id="IPR005946">
    <property type="entry name" value="Rib-P_diPkinase"/>
</dbReference>
<dbReference type="InterPro" id="IPR000836">
    <property type="entry name" value="PRTase_dom"/>
</dbReference>
<dbReference type="InterPro" id="IPR029099">
    <property type="entry name" value="Pribosyltran_N"/>
</dbReference>
<protein>
    <submittedName>
        <fullName evidence="6">Ribose-phosphate pyrophosphokinase protein</fullName>
    </submittedName>
</protein>
<dbReference type="RefSeq" id="XP_060283945.1">
    <property type="nucleotide sequence ID" value="XM_060430396.1"/>
</dbReference>
<keyword evidence="3" id="KW-0545">Nucleotide biosynthesis</keyword>
<dbReference type="AlphaFoldDB" id="A0AAJ0C1D2"/>
<organism evidence="6 7">
    <name type="scientific">Phialemonium atrogriseum</name>
    <dbReference type="NCBI Taxonomy" id="1093897"/>
    <lineage>
        <taxon>Eukaryota</taxon>
        <taxon>Fungi</taxon>
        <taxon>Dikarya</taxon>
        <taxon>Ascomycota</taxon>
        <taxon>Pezizomycotina</taxon>
        <taxon>Sordariomycetes</taxon>
        <taxon>Sordariomycetidae</taxon>
        <taxon>Cephalothecales</taxon>
        <taxon>Cephalothecaceae</taxon>
        <taxon>Phialemonium</taxon>
    </lineage>
</organism>
<dbReference type="PANTHER" id="PTHR10210">
    <property type="entry name" value="RIBOSE-PHOSPHATE DIPHOSPHOKINASE FAMILY MEMBER"/>
    <property type="match status" value="1"/>
</dbReference>
<dbReference type="FunFam" id="3.40.50.2020:FF:000056">
    <property type="entry name" value="Ribose-phosphate pyrophosphokinase II"/>
    <property type="match status" value="1"/>
</dbReference>
<dbReference type="EMBL" id="MU839007">
    <property type="protein sequence ID" value="KAK1767732.1"/>
    <property type="molecule type" value="Genomic_DNA"/>
</dbReference>
<dbReference type="GO" id="GO:0005524">
    <property type="term" value="F:ATP binding"/>
    <property type="evidence" value="ECO:0007669"/>
    <property type="project" value="TreeGrafter"/>
</dbReference>
<comment type="pathway">
    <text evidence="1">Metabolic intermediate biosynthesis; 5-phospho-alpha-D-ribose 1-diphosphate biosynthesis; 5-phospho-alpha-D-ribose 1-diphosphate from D-ribose 5-phosphate (route I): step 1/1.</text>
</comment>
<evidence type="ECO:0000313" key="7">
    <source>
        <dbReference type="Proteomes" id="UP001244011"/>
    </source>
</evidence>
<dbReference type="Pfam" id="PF13793">
    <property type="entry name" value="Pribosyltran_N"/>
    <property type="match status" value="1"/>
</dbReference>
<comment type="similarity">
    <text evidence="2">Belongs to the ribose-phosphate pyrophosphokinase family.</text>
</comment>
<reference evidence="6" key="1">
    <citation type="submission" date="2023-06" db="EMBL/GenBank/DDBJ databases">
        <title>Genome-scale phylogeny and comparative genomics of the fungal order Sordariales.</title>
        <authorList>
            <consortium name="Lawrence Berkeley National Laboratory"/>
            <person name="Hensen N."/>
            <person name="Bonometti L."/>
            <person name="Westerberg I."/>
            <person name="Brannstrom I.O."/>
            <person name="Guillou S."/>
            <person name="Cros-Aarteil S."/>
            <person name="Calhoun S."/>
            <person name="Haridas S."/>
            <person name="Kuo A."/>
            <person name="Mondo S."/>
            <person name="Pangilinan J."/>
            <person name="Riley R."/>
            <person name="Labutti K."/>
            <person name="Andreopoulos B."/>
            <person name="Lipzen A."/>
            <person name="Chen C."/>
            <person name="Yanf M."/>
            <person name="Daum C."/>
            <person name="Ng V."/>
            <person name="Clum A."/>
            <person name="Steindorff A."/>
            <person name="Ohm R."/>
            <person name="Martin F."/>
            <person name="Silar P."/>
            <person name="Natvig D."/>
            <person name="Lalanne C."/>
            <person name="Gautier V."/>
            <person name="Ament-Velasquez S.L."/>
            <person name="Kruys A."/>
            <person name="Hutchinson M.I."/>
            <person name="Powell A.J."/>
            <person name="Barry K."/>
            <person name="Miller A.N."/>
            <person name="Grigoriev I.V."/>
            <person name="Debuchy R."/>
            <person name="Gladieux P."/>
            <person name="Thoren M.H."/>
            <person name="Johannesson H."/>
        </authorList>
    </citation>
    <scope>NUCLEOTIDE SEQUENCE</scope>
    <source>
        <strain evidence="6">8032-3</strain>
    </source>
</reference>
<name>A0AAJ0C1D2_9PEZI</name>
<evidence type="ECO:0000256" key="1">
    <source>
        <dbReference type="ARBA" id="ARBA00004996"/>
    </source>
</evidence>
<sequence length="441" mass="47101">MVRNIIVLGGNSHPQLVDSVCNILAISPCSRILSKFSVGETRCEIKDSVRGKDVYIIQTGSGMVNDALMDLLIMISALKTGSARRVTAVLPLFPYSRQPDAPYKKAGAPLSKRATGTAKGDYTFESVPPTPGPGLPKSAGIVDGDDVTDLMNRTSLSNGNGVASQQANGEGSSRHGDCNGVNGAGGNGSQSGSVSRLPGNYTTHDFENPSHIASFEAKPGYKQWVAQAGTLVADLLTCAGADHIITLDLHDSQYQGYFDVPVDNLYARPLLQRYITLNIPNHKEAVIVSPDAGGAKRATAIADSLGLSFSLIHKERRPTKISQRQNASMMLVGDVTDRVCILIDDLVDTGNTITRAAKLLKKEGATMVYALVTHGVFSGDALDRIKQSAIDKIITTNSVPQDEHKARLGAQLDVLDVCHILAEAIRRSHHGESLSSLFQYV</sequence>
<feature type="region of interest" description="Disordered" evidence="4">
    <location>
        <begin position="156"/>
        <end position="205"/>
    </location>
</feature>
<dbReference type="PANTHER" id="PTHR10210:SF36">
    <property type="entry name" value="RIBOSE-PHOSPHATE PYROPHOSPHOKINASE 5"/>
    <property type="match status" value="1"/>
</dbReference>
<evidence type="ECO:0000256" key="3">
    <source>
        <dbReference type="ARBA" id="ARBA00022727"/>
    </source>
</evidence>
<dbReference type="NCBIfam" id="TIGR01251">
    <property type="entry name" value="ribP_PPkin"/>
    <property type="match status" value="1"/>
</dbReference>
<dbReference type="InterPro" id="IPR029057">
    <property type="entry name" value="PRTase-like"/>
</dbReference>
<evidence type="ECO:0000256" key="2">
    <source>
        <dbReference type="ARBA" id="ARBA00006478"/>
    </source>
</evidence>